<dbReference type="InterPro" id="IPR001482">
    <property type="entry name" value="T2SS/T4SS_dom"/>
</dbReference>
<organism evidence="3 4">
    <name type="scientific">Caulobacter henricii</name>
    <dbReference type="NCBI Taxonomy" id="69395"/>
    <lineage>
        <taxon>Bacteria</taxon>
        <taxon>Pseudomonadati</taxon>
        <taxon>Pseudomonadota</taxon>
        <taxon>Alphaproteobacteria</taxon>
        <taxon>Caulobacterales</taxon>
        <taxon>Caulobacteraceae</taxon>
        <taxon>Caulobacter</taxon>
    </lineage>
</organism>
<name>A0A0P0NZ36_9CAUL</name>
<dbReference type="CDD" id="cd01130">
    <property type="entry name" value="VirB11-like_ATPase"/>
    <property type="match status" value="1"/>
</dbReference>
<evidence type="ECO:0000256" key="1">
    <source>
        <dbReference type="ARBA" id="ARBA00006611"/>
    </source>
</evidence>
<dbReference type="Proteomes" id="UP000056905">
    <property type="component" value="Chromosome"/>
</dbReference>
<protein>
    <recommendedName>
        <fullName evidence="2">Bacterial type II secretion system protein E domain-containing protein</fullName>
    </recommendedName>
</protein>
<keyword evidence="4" id="KW-1185">Reference proteome</keyword>
<dbReference type="PANTHER" id="PTHR30486">
    <property type="entry name" value="TWITCHING MOTILITY PROTEIN PILT"/>
    <property type="match status" value="1"/>
</dbReference>
<feature type="domain" description="Bacterial type II secretion system protein E" evidence="2">
    <location>
        <begin position="69"/>
        <end position="342"/>
    </location>
</feature>
<dbReference type="SUPFAM" id="SSF52540">
    <property type="entry name" value="P-loop containing nucleoside triphosphate hydrolases"/>
    <property type="match status" value="1"/>
</dbReference>
<evidence type="ECO:0000313" key="4">
    <source>
        <dbReference type="Proteomes" id="UP000056905"/>
    </source>
</evidence>
<dbReference type="STRING" id="69395.AQ619_06835"/>
<dbReference type="Gene3D" id="3.40.50.300">
    <property type="entry name" value="P-loop containing nucleotide triphosphate hydrolases"/>
    <property type="match status" value="1"/>
</dbReference>
<reference evidence="3 4" key="1">
    <citation type="submission" date="2015-10" db="EMBL/GenBank/DDBJ databases">
        <title>Conservation of the essential genome among Caulobacter and Brevundimonas species.</title>
        <authorList>
            <person name="Scott D."/>
            <person name="Ely B."/>
        </authorList>
    </citation>
    <scope>NUCLEOTIDE SEQUENCE [LARGE SCALE GENOMIC DNA]</scope>
    <source>
        <strain evidence="3 4">CB4</strain>
    </source>
</reference>
<dbReference type="InterPro" id="IPR050921">
    <property type="entry name" value="T4SS_GSP_E_ATPase"/>
</dbReference>
<dbReference type="Gene3D" id="3.30.450.380">
    <property type="match status" value="1"/>
</dbReference>
<evidence type="ECO:0000313" key="3">
    <source>
        <dbReference type="EMBL" id="ALL13088.1"/>
    </source>
</evidence>
<dbReference type="InterPro" id="IPR027417">
    <property type="entry name" value="P-loop_NTPase"/>
</dbReference>
<dbReference type="PANTHER" id="PTHR30486:SF6">
    <property type="entry name" value="TYPE IV PILUS RETRACTATION ATPASE PILT"/>
    <property type="match status" value="1"/>
</dbReference>
<dbReference type="OrthoDB" id="9810761at2"/>
<dbReference type="GO" id="GO:0016887">
    <property type="term" value="F:ATP hydrolysis activity"/>
    <property type="evidence" value="ECO:0007669"/>
    <property type="project" value="InterPro"/>
</dbReference>
<dbReference type="Pfam" id="PF00437">
    <property type="entry name" value="T2SSE"/>
    <property type="match status" value="1"/>
</dbReference>
<proteinExistence type="inferred from homology"/>
<dbReference type="RefSeq" id="WP_062145747.1">
    <property type="nucleotide sequence ID" value="NZ_CP013002.1"/>
</dbReference>
<evidence type="ECO:0000259" key="2">
    <source>
        <dbReference type="Pfam" id="PF00437"/>
    </source>
</evidence>
<dbReference type="KEGG" id="chq:AQ619_06835"/>
<comment type="similarity">
    <text evidence="1">Belongs to the GSP E family.</text>
</comment>
<sequence>MTDGSRNEALISGLIDEAARAFPQVNAANLAVDRLALQDFCQQLLKSQKALDEGTRGLIVDQVCDELLGFGPIQSLMQDPGVSDILINGWDKILYEKAGRLHPFAGTFLGPEHLRAFVFRHVARAERSVNRSRPWVDVELSDGSRMHVIADPVALGGPFVSIRRFPERPFSLEDLESFGAITPQQRQWLEAAVDRRLNMIIAGAPGSGKTTLLGALLARAPGHERIVLVEDVSELKVNHPHCIKLQTRNIAHGDSEQATIRKLVRETLRMRPDRLVVGEVRGEEVFDMIAAMSIGLSGSLSTLHAGSVTGALHRLETLYASATSGQSGVDPARALRDAVNAIVYLERDAEGRRRVADIHMLGEA</sequence>
<accession>A0A0P0NZ36</accession>
<dbReference type="AlphaFoldDB" id="A0A0P0NZ36"/>
<dbReference type="EMBL" id="CP013002">
    <property type="protein sequence ID" value="ALL13088.1"/>
    <property type="molecule type" value="Genomic_DNA"/>
</dbReference>
<gene>
    <name evidence="3" type="ORF">AQ619_06835</name>
</gene>